<evidence type="ECO:0000256" key="2">
    <source>
        <dbReference type="ARBA" id="ARBA00022723"/>
    </source>
</evidence>
<dbReference type="Gene3D" id="3.90.850.10">
    <property type="entry name" value="Fumarylacetoacetase-like, C-terminal domain"/>
    <property type="match status" value="1"/>
</dbReference>
<dbReference type="RefSeq" id="WP_213555501.1">
    <property type="nucleotide sequence ID" value="NZ_JBHZDI010000140.1"/>
</dbReference>
<dbReference type="Proteomes" id="UP000683310">
    <property type="component" value="Chromosome"/>
</dbReference>
<keyword evidence="5" id="KW-1185">Reference proteome</keyword>
<organism evidence="4 5">
    <name type="scientific">Nocardia tengchongensis</name>
    <dbReference type="NCBI Taxonomy" id="2055889"/>
    <lineage>
        <taxon>Bacteria</taxon>
        <taxon>Bacillati</taxon>
        <taxon>Actinomycetota</taxon>
        <taxon>Actinomycetes</taxon>
        <taxon>Mycobacteriales</taxon>
        <taxon>Nocardiaceae</taxon>
        <taxon>Nocardia</taxon>
    </lineage>
</organism>
<evidence type="ECO:0000313" key="4">
    <source>
        <dbReference type="EMBL" id="QVI19468.1"/>
    </source>
</evidence>
<dbReference type="Pfam" id="PF01557">
    <property type="entry name" value="FAA_hydrolase"/>
    <property type="match status" value="1"/>
</dbReference>
<dbReference type="GO" id="GO:0016787">
    <property type="term" value="F:hydrolase activity"/>
    <property type="evidence" value="ECO:0007669"/>
    <property type="project" value="UniProtKB-KW"/>
</dbReference>
<gene>
    <name evidence="4" type="ORF">KHQ06_24200</name>
</gene>
<dbReference type="InterPro" id="IPR036663">
    <property type="entry name" value="Fumarylacetoacetase_C_sf"/>
</dbReference>
<dbReference type="InterPro" id="IPR051121">
    <property type="entry name" value="FAH"/>
</dbReference>
<sequence>MKLATLRLQGTTVAVRVDDERTATVIGGYRDLSALLAEPDWKSIAEAANGAQATGMTVDLSSADYAPVVPRPGKVICVGLNYASHIAEMGRDKPEYPTLFAKFAESLAGPYDDVVIPAYAAGALDWEAELAVIIGKRARQVSEDTASEYIAGYSVVNDYTMRDYQFRSIQWDQGKWFEKATGFGPVLDTDYVPGTRIEARLDGELMQSATTDDLVFEPARLVHYVSQIVTLQPGDVICTGTAGGVGHARKPARYIQDGETIEITVEGIGSVRNKTIIK</sequence>
<keyword evidence="2" id="KW-0479">Metal-binding</keyword>
<accession>A0ABX8CHQ1</accession>
<comment type="similarity">
    <text evidence="1">Belongs to the FAH family.</text>
</comment>
<proteinExistence type="inferred from homology"/>
<dbReference type="PANTHER" id="PTHR42796:SF4">
    <property type="entry name" value="FUMARYLACETOACETATE HYDROLASE DOMAIN-CONTAINING PROTEIN 2A"/>
    <property type="match status" value="1"/>
</dbReference>
<feature type="domain" description="Fumarylacetoacetase-like C-terminal" evidence="3">
    <location>
        <begin position="74"/>
        <end position="274"/>
    </location>
</feature>
<dbReference type="EMBL" id="CP074371">
    <property type="protein sequence ID" value="QVI19468.1"/>
    <property type="molecule type" value="Genomic_DNA"/>
</dbReference>
<keyword evidence="4" id="KW-0378">Hydrolase</keyword>
<evidence type="ECO:0000259" key="3">
    <source>
        <dbReference type="Pfam" id="PF01557"/>
    </source>
</evidence>
<name>A0ABX8CHQ1_9NOCA</name>
<dbReference type="SUPFAM" id="SSF56529">
    <property type="entry name" value="FAH"/>
    <property type="match status" value="1"/>
</dbReference>
<evidence type="ECO:0000256" key="1">
    <source>
        <dbReference type="ARBA" id="ARBA00010211"/>
    </source>
</evidence>
<evidence type="ECO:0000313" key="5">
    <source>
        <dbReference type="Proteomes" id="UP000683310"/>
    </source>
</evidence>
<protein>
    <submittedName>
        <fullName evidence="4">Fumarylacetoacetate hydrolase family protein</fullName>
    </submittedName>
</protein>
<dbReference type="InterPro" id="IPR011234">
    <property type="entry name" value="Fumarylacetoacetase-like_C"/>
</dbReference>
<reference evidence="4 5" key="1">
    <citation type="submission" date="2021-04" db="EMBL/GenBank/DDBJ databases">
        <title>Nocardia tengchongensis.</title>
        <authorList>
            <person name="Zhuang k."/>
            <person name="Ran Y."/>
            <person name="Li W."/>
        </authorList>
    </citation>
    <scope>NUCLEOTIDE SEQUENCE [LARGE SCALE GENOMIC DNA]</scope>
    <source>
        <strain evidence="4 5">CFH S0057</strain>
    </source>
</reference>
<dbReference type="PANTHER" id="PTHR42796">
    <property type="entry name" value="FUMARYLACETOACETATE HYDROLASE DOMAIN-CONTAINING PROTEIN 2A-RELATED"/>
    <property type="match status" value="1"/>
</dbReference>